<dbReference type="Proteomes" id="UP001589611">
    <property type="component" value="Unassembled WGS sequence"/>
</dbReference>
<keyword evidence="2" id="KW-1185">Reference proteome</keyword>
<gene>
    <name evidence="1" type="ORF">ACFFPJ_02230</name>
</gene>
<protein>
    <recommendedName>
        <fullName evidence="3">TfoX N-terminal domain-containing protein</fullName>
    </recommendedName>
</protein>
<comment type="caution">
    <text evidence="1">The sequence shown here is derived from an EMBL/GenBank/DDBJ whole genome shotgun (WGS) entry which is preliminary data.</text>
</comment>
<evidence type="ECO:0000313" key="1">
    <source>
        <dbReference type="EMBL" id="MFB9644611.1"/>
    </source>
</evidence>
<dbReference type="RefSeq" id="WP_344711341.1">
    <property type="nucleotide sequence ID" value="NZ_BAAAWH010000001.1"/>
</dbReference>
<dbReference type="EMBL" id="JBHMBE010000001">
    <property type="protein sequence ID" value="MFB9644611.1"/>
    <property type="molecule type" value="Genomic_DNA"/>
</dbReference>
<accession>A0ABV5SYU9</accession>
<evidence type="ECO:0000313" key="2">
    <source>
        <dbReference type="Proteomes" id="UP001589611"/>
    </source>
</evidence>
<evidence type="ECO:0008006" key="3">
    <source>
        <dbReference type="Google" id="ProtNLM"/>
    </source>
</evidence>
<reference evidence="1 2" key="1">
    <citation type="submission" date="2024-09" db="EMBL/GenBank/DDBJ databases">
        <authorList>
            <person name="Sun Q."/>
            <person name="Mori K."/>
        </authorList>
    </citation>
    <scope>NUCLEOTIDE SEQUENCE [LARGE SCALE GENOMIC DNA]</scope>
    <source>
        <strain evidence="1 2">JCM 1342</strain>
    </source>
</reference>
<sequence>MAKDAATPAHAIFDPIVARYQQNPDVDIGPMLGSEGVRVRGKVFAFVGHAGDLVVKLPEARVTELAEQRIAVRMVIGARALREWAVIGVDAGAERWETLVSEAFAYLDRITP</sequence>
<name>A0ABV5SYU9_9MICO</name>
<proteinExistence type="predicted"/>
<organism evidence="1 2">
    <name type="scientific">Microbacterium terregens</name>
    <dbReference type="NCBI Taxonomy" id="69363"/>
    <lineage>
        <taxon>Bacteria</taxon>
        <taxon>Bacillati</taxon>
        <taxon>Actinomycetota</taxon>
        <taxon>Actinomycetes</taxon>
        <taxon>Micrococcales</taxon>
        <taxon>Microbacteriaceae</taxon>
        <taxon>Microbacterium</taxon>
    </lineage>
</organism>